<reference evidence="1" key="1">
    <citation type="journal article" date="2021" name="Proc. Natl. Acad. Sci. U.S.A.">
        <title>A Catalog of Tens of Thousands of Viruses from Human Metagenomes Reveals Hidden Associations with Chronic Diseases.</title>
        <authorList>
            <person name="Tisza M.J."/>
            <person name="Buck C.B."/>
        </authorList>
    </citation>
    <scope>NUCLEOTIDE SEQUENCE</scope>
    <source>
        <strain evidence="1">Ct1Uu26</strain>
    </source>
</reference>
<evidence type="ECO:0000313" key="1">
    <source>
        <dbReference type="EMBL" id="DAE27544.1"/>
    </source>
</evidence>
<proteinExistence type="predicted"/>
<protein>
    <submittedName>
        <fullName evidence="1">Uncharacterized protein</fullName>
    </submittedName>
</protein>
<name>A0A8S5R826_9VIRU</name>
<organism evidence="1">
    <name type="scientific">virus sp. ct1Uu26</name>
    <dbReference type="NCBI Taxonomy" id="2826789"/>
    <lineage>
        <taxon>Viruses</taxon>
    </lineage>
</organism>
<dbReference type="EMBL" id="BK015840">
    <property type="protein sequence ID" value="DAE27544.1"/>
    <property type="molecule type" value="Genomic_DNA"/>
</dbReference>
<accession>A0A8S5R826</accession>
<sequence>METKSCITTDKSWKAMLRHFINHQSIEGDTVLPNSMER</sequence>